<dbReference type="GO" id="GO:0008270">
    <property type="term" value="F:zinc ion binding"/>
    <property type="evidence" value="ECO:0007669"/>
    <property type="project" value="InterPro"/>
</dbReference>
<organism evidence="3 4">
    <name type="scientific">Trichocladium antarcticum</name>
    <dbReference type="NCBI Taxonomy" id="1450529"/>
    <lineage>
        <taxon>Eukaryota</taxon>
        <taxon>Fungi</taxon>
        <taxon>Dikarya</taxon>
        <taxon>Ascomycota</taxon>
        <taxon>Pezizomycotina</taxon>
        <taxon>Sordariomycetes</taxon>
        <taxon>Sordariomycetidae</taxon>
        <taxon>Sordariales</taxon>
        <taxon>Chaetomiaceae</taxon>
        <taxon>Trichocladium</taxon>
    </lineage>
</organism>
<feature type="compositionally biased region" description="Low complexity" evidence="1">
    <location>
        <begin position="1101"/>
        <end position="1112"/>
    </location>
</feature>
<evidence type="ECO:0000256" key="1">
    <source>
        <dbReference type="SAM" id="MobiDB-lite"/>
    </source>
</evidence>
<feature type="region of interest" description="Disordered" evidence="1">
    <location>
        <begin position="1024"/>
        <end position="1186"/>
    </location>
</feature>
<dbReference type="GO" id="GO:0030466">
    <property type="term" value="P:silent mating-type cassette heterochromatin formation"/>
    <property type="evidence" value="ECO:0007669"/>
    <property type="project" value="TreeGrafter"/>
</dbReference>
<dbReference type="Gene3D" id="3.30.50.10">
    <property type="entry name" value="Erythroid Transcription Factor GATA-1, subunit A"/>
    <property type="match status" value="1"/>
</dbReference>
<dbReference type="SUPFAM" id="SSF57716">
    <property type="entry name" value="Glucocorticoid receptor-like (DNA-binding domain)"/>
    <property type="match status" value="1"/>
</dbReference>
<reference evidence="3" key="2">
    <citation type="submission" date="2023-05" db="EMBL/GenBank/DDBJ databases">
        <authorList>
            <consortium name="Lawrence Berkeley National Laboratory"/>
            <person name="Steindorff A."/>
            <person name="Hensen N."/>
            <person name="Bonometti L."/>
            <person name="Westerberg I."/>
            <person name="Brannstrom I.O."/>
            <person name="Guillou S."/>
            <person name="Cros-Aarteil S."/>
            <person name="Calhoun S."/>
            <person name="Haridas S."/>
            <person name="Kuo A."/>
            <person name="Mondo S."/>
            <person name="Pangilinan J."/>
            <person name="Riley R."/>
            <person name="Labutti K."/>
            <person name="Andreopoulos B."/>
            <person name="Lipzen A."/>
            <person name="Chen C."/>
            <person name="Yanf M."/>
            <person name="Daum C."/>
            <person name="Ng V."/>
            <person name="Clum A."/>
            <person name="Ohm R."/>
            <person name="Martin F."/>
            <person name="Silar P."/>
            <person name="Natvig D."/>
            <person name="Lalanne C."/>
            <person name="Gautier V."/>
            <person name="Ament-Velasquez S.L."/>
            <person name="Kruys A."/>
            <person name="Hutchinson M.I."/>
            <person name="Powell A.J."/>
            <person name="Barry K."/>
            <person name="Miller A.N."/>
            <person name="Grigoriev I.V."/>
            <person name="Debuchy R."/>
            <person name="Gladieux P."/>
            <person name="Thoren M.H."/>
            <person name="Johannesson H."/>
        </authorList>
    </citation>
    <scope>NUCLEOTIDE SEQUENCE</scope>
    <source>
        <strain evidence="3">CBS 123565</strain>
    </source>
</reference>
<comment type="caution">
    <text evidence="3">The sequence shown here is derived from an EMBL/GenBank/DDBJ whole genome shotgun (WGS) entry which is preliminary data.</text>
</comment>
<protein>
    <recommendedName>
        <fullName evidence="2">Ams2/SPT21 N-terminal domain-containing protein</fullName>
    </recommendedName>
</protein>
<feature type="region of interest" description="Disordered" evidence="1">
    <location>
        <begin position="231"/>
        <end position="362"/>
    </location>
</feature>
<feature type="compositionally biased region" description="Low complexity" evidence="1">
    <location>
        <begin position="717"/>
        <end position="727"/>
    </location>
</feature>
<feature type="compositionally biased region" description="Pro residues" evidence="1">
    <location>
        <begin position="301"/>
        <end position="314"/>
    </location>
</feature>
<accession>A0AAN6URE6</accession>
<dbReference type="Pfam" id="PF25823">
    <property type="entry name" value="Ams2-SPT21_N"/>
    <property type="match status" value="1"/>
</dbReference>
<reference evidence="3" key="1">
    <citation type="journal article" date="2023" name="Mol. Phylogenet. Evol.">
        <title>Genome-scale phylogeny and comparative genomics of the fungal order Sordariales.</title>
        <authorList>
            <person name="Hensen N."/>
            <person name="Bonometti L."/>
            <person name="Westerberg I."/>
            <person name="Brannstrom I.O."/>
            <person name="Guillou S."/>
            <person name="Cros-Aarteil S."/>
            <person name="Calhoun S."/>
            <person name="Haridas S."/>
            <person name="Kuo A."/>
            <person name="Mondo S."/>
            <person name="Pangilinan J."/>
            <person name="Riley R."/>
            <person name="LaButti K."/>
            <person name="Andreopoulos B."/>
            <person name="Lipzen A."/>
            <person name="Chen C."/>
            <person name="Yan M."/>
            <person name="Daum C."/>
            <person name="Ng V."/>
            <person name="Clum A."/>
            <person name="Steindorff A."/>
            <person name="Ohm R.A."/>
            <person name="Martin F."/>
            <person name="Silar P."/>
            <person name="Natvig D.O."/>
            <person name="Lalanne C."/>
            <person name="Gautier V."/>
            <person name="Ament-Velasquez S.L."/>
            <person name="Kruys A."/>
            <person name="Hutchinson M.I."/>
            <person name="Powell A.J."/>
            <person name="Barry K."/>
            <person name="Miller A.N."/>
            <person name="Grigoriev I.V."/>
            <person name="Debuchy R."/>
            <person name="Gladieux P."/>
            <person name="Hiltunen Thoren M."/>
            <person name="Johannesson H."/>
        </authorList>
    </citation>
    <scope>NUCLEOTIDE SEQUENCE</scope>
    <source>
        <strain evidence="3">CBS 123565</strain>
    </source>
</reference>
<keyword evidence="4" id="KW-1185">Reference proteome</keyword>
<feature type="compositionally biased region" description="Basic and acidic residues" evidence="1">
    <location>
        <begin position="1044"/>
        <end position="1062"/>
    </location>
</feature>
<feature type="compositionally biased region" description="Polar residues" evidence="1">
    <location>
        <begin position="626"/>
        <end position="637"/>
    </location>
</feature>
<feature type="region of interest" description="Disordered" evidence="1">
    <location>
        <begin position="886"/>
        <end position="951"/>
    </location>
</feature>
<feature type="compositionally biased region" description="Pro residues" evidence="1">
    <location>
        <begin position="245"/>
        <end position="265"/>
    </location>
</feature>
<feature type="region of interest" description="Disordered" evidence="1">
    <location>
        <begin position="1"/>
        <end position="25"/>
    </location>
</feature>
<dbReference type="GO" id="GO:0006357">
    <property type="term" value="P:regulation of transcription by RNA polymerase II"/>
    <property type="evidence" value="ECO:0007669"/>
    <property type="project" value="TreeGrafter"/>
</dbReference>
<feature type="compositionally biased region" description="Pro residues" evidence="1">
    <location>
        <begin position="1072"/>
        <end position="1083"/>
    </location>
</feature>
<feature type="compositionally biased region" description="Basic residues" evidence="1">
    <location>
        <begin position="1160"/>
        <end position="1174"/>
    </location>
</feature>
<dbReference type="EMBL" id="MU853402">
    <property type="protein sequence ID" value="KAK4137584.1"/>
    <property type="molecule type" value="Genomic_DNA"/>
</dbReference>
<feature type="region of interest" description="Disordered" evidence="1">
    <location>
        <begin position="400"/>
        <end position="516"/>
    </location>
</feature>
<feature type="region of interest" description="Disordered" evidence="1">
    <location>
        <begin position="557"/>
        <end position="651"/>
    </location>
</feature>
<dbReference type="InterPro" id="IPR013088">
    <property type="entry name" value="Znf_NHR/GATA"/>
</dbReference>
<dbReference type="InterPro" id="IPR042403">
    <property type="entry name" value="Spt21/Ams2"/>
</dbReference>
<evidence type="ECO:0000313" key="3">
    <source>
        <dbReference type="EMBL" id="KAK4137584.1"/>
    </source>
</evidence>
<feature type="domain" description="Ams2/SPT21 N-terminal" evidence="2">
    <location>
        <begin position="28"/>
        <end position="164"/>
    </location>
</feature>
<dbReference type="PANTHER" id="PTHR39147">
    <property type="entry name" value="PROTEIN SPT21"/>
    <property type="match status" value="1"/>
</dbReference>
<evidence type="ECO:0000313" key="4">
    <source>
        <dbReference type="Proteomes" id="UP001304895"/>
    </source>
</evidence>
<feature type="region of interest" description="Disordered" evidence="1">
    <location>
        <begin position="969"/>
        <end position="997"/>
    </location>
</feature>
<feature type="compositionally biased region" description="Polar residues" evidence="1">
    <location>
        <begin position="969"/>
        <end position="989"/>
    </location>
</feature>
<feature type="region of interest" description="Disordered" evidence="1">
    <location>
        <begin position="715"/>
        <end position="734"/>
    </location>
</feature>
<name>A0AAN6URE6_9PEZI</name>
<evidence type="ECO:0000259" key="2">
    <source>
        <dbReference type="Pfam" id="PF25823"/>
    </source>
</evidence>
<dbReference type="InterPro" id="IPR057725">
    <property type="entry name" value="Ams2-SPT21_N"/>
</dbReference>
<feature type="compositionally biased region" description="Polar residues" evidence="1">
    <location>
        <begin position="458"/>
        <end position="475"/>
    </location>
</feature>
<dbReference type="GO" id="GO:0000183">
    <property type="term" value="P:rDNA heterochromatin formation"/>
    <property type="evidence" value="ECO:0007669"/>
    <property type="project" value="TreeGrafter"/>
</dbReference>
<dbReference type="PANTHER" id="PTHR39147:SF1">
    <property type="entry name" value="PROTEIN SPT21"/>
    <property type="match status" value="1"/>
</dbReference>
<dbReference type="Proteomes" id="UP001304895">
    <property type="component" value="Unassembled WGS sequence"/>
</dbReference>
<feature type="compositionally biased region" description="Low complexity" evidence="1">
    <location>
        <begin position="1175"/>
        <end position="1186"/>
    </location>
</feature>
<proteinExistence type="predicted"/>
<feature type="compositionally biased region" description="Low complexity" evidence="1">
    <location>
        <begin position="315"/>
        <end position="329"/>
    </location>
</feature>
<gene>
    <name evidence="3" type="ORF">BT67DRAFT_447360</name>
</gene>
<sequence length="1318" mass="141986">MAGPANQWAMSSPCPAAAQPAGGEEMGLQTRPMGLKVQYTFDRESMVNCLARWPHLLQIQTMPLDEKTTIGVVDLRICLQAIAQCSPEILNLQENDFSVYAYDYSEPDVPLVGQGMLSWTLDPRNGTQQPQPQLVTGRVTRSVLTILNNGSRDTLEVKLKLIAVARMVQRTDYPSIEAINGAKSAPTPADAVSEWNSFIQSNPMLGHSSNIGAVSSPALAPAQLNHYSASMSENRRMDARSGSYPPQPIRPASIPPANAPPPVAIPPASRAPSVVPTRPGSRAPAENAPSPAPLQSLDYVPQPPPQPQPRPARPSRPASRSRSKQPTGRPRGRPRKRPLETGNTSAAEEATDGDDGSQKKRAKVIRTEYSAIAPFGAVPDSLRVAASTSGSLRAMRPVGAGGDIPAANHLQDIPRAPTPIPDAPLLQQQQKRRGLDIKARTDSLVGMGQPAPGKPALQNPSQDARSPVESVSQSPDHGYSPEDSAGDLGSSPPVPRTSAYIIQYSPPTSSPVLPTMPVPHLDSGFMSGGLDDFFDEDDILQQISPGQMQDQMLPVLSLPVPNKTNKRKKQSPNYPFQEVNPGPPELLPTKSLFNPAGKAKTLNRPAPAPPSSQPMPKKATNRALKRSNTAPTPTVSEQEPHGQRQPNDLKNGNQLQQDLEHAPSSNGTTGKTPPMAESAANVYAEVAQRDTPTPAMLMPIPERPELDPVLCLPTGPPSRSASRPASRGLPLPAVPASDPVMESVLTLPRPFMSEAPGPAGDLGPLGPRFSKNLVKKQTIKERLENAIQKGESPPFCNNCGAIETPTWRKIWTRDHKGVPSFHEFSDKPGAVTMIDITERDSEGQPAAYRMVKKNLGTQDDKKEWTETLLCNPCGIWLGKFKVHRPPDRWDKDAARLNQPRKKREYKGNNSRSKKARTKSDAKGNPTSEAYLTTDPIGPPDHDSPDDMGANGILQSREQSTVEDKLLLNLQSSPKQRLPGSTHSRGSGTADSPIAVEDDLGRTRRLLFPSPRKDGVPKVLGELAVNSVQKPANGHETKSATAGKENTDRSERRGTPVPDAHDDLEQELFGTPPRRPSTPPPKAGPGPFKTPTRPTPSHRPITRSISRSIRSIRALPKSPGNLFPFHLGQRTPSKTPDSSVLGSGGLGFGLNLTVPPSSAASRRRTSPRHAHHHHQQQQQQQQQQLHAHFAVDDDHPVVHLQFDSPFTATLNQLLSEANDFTAGSPAHGLGALELSMDAGHHHLQQHQQQHQQQQDEQDQHGMDFGNFLGGDLGMGLMPSSPPMLRGGRGGGVEFGGVLMHGGGGEAGVEMWGDLGSGRD</sequence>
<feature type="compositionally biased region" description="Low complexity" evidence="1">
    <location>
        <begin position="266"/>
        <end position="276"/>
    </location>
</feature>